<sequence length="195" mass="21810">MVEHPNGGFEELEEELAQHELNRSKLTAKIRSLCEDGGMTNFSDEKKGILRRAAQVALDTPLLALSWGQVEEHLQSHDGSTEAASPKAEAAVKKIWSQENSLRESVIRHGLPPCLAEKLESTGLKEIGELKLTQVKALTKESNMSNSDKSKIRHLWQQESSEGKSEHQLRMQAIEDQRKNADEAMELAREMKSAI</sequence>
<reference evidence="3 4" key="1">
    <citation type="submission" date="2024-09" db="EMBL/GenBank/DDBJ databases">
        <title>Chromosome-scale assembly of Riccia sorocarpa.</title>
        <authorList>
            <person name="Paukszto L."/>
        </authorList>
    </citation>
    <scope>NUCLEOTIDE SEQUENCE [LARGE SCALE GENOMIC DNA]</scope>
    <source>
        <strain evidence="3">LP-2024</strain>
        <tissue evidence="3">Aerial parts of the thallus</tissue>
    </source>
</reference>
<evidence type="ECO:0000256" key="1">
    <source>
        <dbReference type="SAM" id="Coils"/>
    </source>
</evidence>
<feature type="coiled-coil region" evidence="1">
    <location>
        <begin position="9"/>
        <end position="36"/>
    </location>
</feature>
<proteinExistence type="predicted"/>
<evidence type="ECO:0000256" key="2">
    <source>
        <dbReference type="SAM" id="MobiDB-lite"/>
    </source>
</evidence>
<dbReference type="AlphaFoldDB" id="A0ABD3I1A3"/>
<dbReference type="Proteomes" id="UP001633002">
    <property type="component" value="Unassembled WGS sequence"/>
</dbReference>
<feature type="region of interest" description="Disordered" evidence="2">
    <location>
        <begin position="141"/>
        <end position="172"/>
    </location>
</feature>
<accession>A0ABD3I1A3</accession>
<keyword evidence="4" id="KW-1185">Reference proteome</keyword>
<name>A0ABD3I1A3_9MARC</name>
<evidence type="ECO:0000313" key="3">
    <source>
        <dbReference type="EMBL" id="KAL3697373.1"/>
    </source>
</evidence>
<organism evidence="3 4">
    <name type="scientific">Riccia sorocarpa</name>
    <dbReference type="NCBI Taxonomy" id="122646"/>
    <lineage>
        <taxon>Eukaryota</taxon>
        <taxon>Viridiplantae</taxon>
        <taxon>Streptophyta</taxon>
        <taxon>Embryophyta</taxon>
        <taxon>Marchantiophyta</taxon>
        <taxon>Marchantiopsida</taxon>
        <taxon>Marchantiidae</taxon>
        <taxon>Marchantiales</taxon>
        <taxon>Ricciaceae</taxon>
        <taxon>Riccia</taxon>
    </lineage>
</organism>
<keyword evidence="1" id="KW-0175">Coiled coil</keyword>
<dbReference type="EMBL" id="JBJQOH010000002">
    <property type="protein sequence ID" value="KAL3697373.1"/>
    <property type="molecule type" value="Genomic_DNA"/>
</dbReference>
<gene>
    <name evidence="3" type="ORF">R1sor_011449</name>
</gene>
<feature type="compositionally biased region" description="Basic and acidic residues" evidence="2">
    <location>
        <begin position="161"/>
        <end position="172"/>
    </location>
</feature>
<comment type="caution">
    <text evidence="3">The sequence shown here is derived from an EMBL/GenBank/DDBJ whole genome shotgun (WGS) entry which is preliminary data.</text>
</comment>
<protein>
    <submittedName>
        <fullName evidence="3">Uncharacterized protein</fullName>
    </submittedName>
</protein>
<evidence type="ECO:0000313" key="4">
    <source>
        <dbReference type="Proteomes" id="UP001633002"/>
    </source>
</evidence>